<dbReference type="EC" id="4.1.2.42" evidence="4"/>
<dbReference type="InParanoid" id="A0A1Y5T8Z3"/>
<evidence type="ECO:0000256" key="1">
    <source>
        <dbReference type="ARBA" id="ARBA00005323"/>
    </source>
</evidence>
<dbReference type="Gene3D" id="2.40.37.20">
    <property type="entry name" value="D-serine dehydratase-like domain"/>
    <property type="match status" value="1"/>
</dbReference>
<dbReference type="InterPro" id="IPR026956">
    <property type="entry name" value="D-ser_dehydrat-like_dom"/>
</dbReference>
<dbReference type="Pfam" id="PF01168">
    <property type="entry name" value="Ala_racemase_N"/>
    <property type="match status" value="1"/>
</dbReference>
<keyword evidence="5" id="KW-1185">Reference proteome</keyword>
<dbReference type="InterPro" id="IPR042208">
    <property type="entry name" value="D-ser_dehydrat-like_sf"/>
</dbReference>
<dbReference type="CDD" id="cd06818">
    <property type="entry name" value="PLPDE_III_cryptic_DSD"/>
    <property type="match status" value="1"/>
</dbReference>
<dbReference type="SMART" id="SM01119">
    <property type="entry name" value="D-ser_dehydrat"/>
    <property type="match status" value="1"/>
</dbReference>
<feature type="domain" description="D-serine dehydratase-like" evidence="3">
    <location>
        <begin position="322"/>
        <end position="420"/>
    </location>
</feature>
<evidence type="ECO:0000259" key="3">
    <source>
        <dbReference type="SMART" id="SM01119"/>
    </source>
</evidence>
<dbReference type="SUPFAM" id="SSF51419">
    <property type="entry name" value="PLP-binding barrel"/>
    <property type="match status" value="1"/>
</dbReference>
<protein>
    <submittedName>
        <fullName evidence="4">D-threonine aldolase</fullName>
        <ecNumber evidence="4">4.1.2.42</ecNumber>
    </submittedName>
</protein>
<dbReference type="Gene3D" id="3.20.20.10">
    <property type="entry name" value="Alanine racemase"/>
    <property type="match status" value="1"/>
</dbReference>
<dbReference type="InterPro" id="IPR051466">
    <property type="entry name" value="D-amino_acid_metab_enzyme"/>
</dbReference>
<dbReference type="GO" id="GO:0043876">
    <property type="term" value="F:D-threonine aldolase activity"/>
    <property type="evidence" value="ECO:0007669"/>
    <property type="project" value="UniProtKB-EC"/>
</dbReference>
<dbReference type="RefSeq" id="WP_085883917.1">
    <property type="nucleotide sequence ID" value="NZ_FWFR01000002.1"/>
</dbReference>
<dbReference type="PANTHER" id="PTHR28004">
    <property type="entry name" value="ZGC:162816-RELATED"/>
    <property type="match status" value="1"/>
</dbReference>
<dbReference type="InterPro" id="IPR001608">
    <property type="entry name" value="Ala_racemase_N"/>
</dbReference>
<accession>A0A1Y5T8Z3</accession>
<gene>
    <name evidence="4" type="ORF">OCH7691_02574</name>
</gene>
<evidence type="ECO:0000256" key="2">
    <source>
        <dbReference type="ARBA" id="ARBA00023239"/>
    </source>
</evidence>
<dbReference type="InterPro" id="IPR029066">
    <property type="entry name" value="PLP-binding_barrel"/>
</dbReference>
<keyword evidence="2 4" id="KW-0456">Lyase</keyword>
<dbReference type="Proteomes" id="UP000193200">
    <property type="component" value="Unassembled WGS sequence"/>
</dbReference>
<proteinExistence type="inferred from homology"/>
<comment type="similarity">
    <text evidence="1">Belongs to the DSD1 family.</text>
</comment>
<dbReference type="PANTHER" id="PTHR28004:SF8">
    <property type="entry name" value="D-SERINE DEAMINASE"/>
    <property type="match status" value="1"/>
</dbReference>
<dbReference type="OrthoDB" id="9811417at2"/>
<dbReference type="EMBL" id="FWFR01000002">
    <property type="protein sequence ID" value="SLN58436.1"/>
    <property type="molecule type" value="Genomic_DNA"/>
</dbReference>
<evidence type="ECO:0000313" key="5">
    <source>
        <dbReference type="Proteomes" id="UP000193200"/>
    </source>
</evidence>
<name>A0A1Y5T8Z3_9PROT</name>
<reference evidence="4 5" key="1">
    <citation type="submission" date="2017-03" db="EMBL/GenBank/DDBJ databases">
        <authorList>
            <person name="Afonso C.L."/>
            <person name="Miller P.J."/>
            <person name="Scott M.A."/>
            <person name="Spackman E."/>
            <person name="Goraichik I."/>
            <person name="Dimitrov K.M."/>
            <person name="Suarez D.L."/>
            <person name="Swayne D.E."/>
        </authorList>
    </citation>
    <scope>NUCLEOTIDE SEQUENCE [LARGE SCALE GENOMIC DNA]</scope>
    <source>
        <strain evidence="4 5">CECT 7691</strain>
    </source>
</reference>
<evidence type="ECO:0000313" key="4">
    <source>
        <dbReference type="EMBL" id="SLN58436.1"/>
    </source>
</evidence>
<sequence>MASDISETLNAFIVDGRIKGYPPARPSVALGEIGSLGLNLLRGDLPFPVAVIDRAALEHNSDWMRRFTEAFGVRIAPHGKTTMSPALFHRQLADGAWAITVATAQQLKVCRDHGIGRVVMANQLVDEASIAYVLDQMAGDPDFEFYSLVDSPALAARLAARHRAAGLGRPLRLLLEIGYEGGRTGCRNLEQVQAVRAAVREAGGALSLAGVEGFEGMIAGADAAARDRNIRAFSARIVEAATLLAADGAFGDGPVILSAGGSAFFDIVAGDLAAARIGAPVLTVIRSGCYLTHDSRMYRDYFEQLRHRTPEAGSLGEGLRPALEVWAMVQSRPEPGLAICTMGRRDVSFDADLPVPWHVARAGEGARAAPEGWRVSGLNDQHAYLRIPEDAALAVGDLVGFGVSHPCTTFDRWQLVYLREADYSISGAIRTFF</sequence>
<organism evidence="4 5">
    <name type="scientific">Oceanibacterium hippocampi</name>
    <dbReference type="NCBI Taxonomy" id="745714"/>
    <lineage>
        <taxon>Bacteria</taxon>
        <taxon>Pseudomonadati</taxon>
        <taxon>Pseudomonadota</taxon>
        <taxon>Alphaproteobacteria</taxon>
        <taxon>Sneathiellales</taxon>
        <taxon>Sneathiellaceae</taxon>
        <taxon>Oceanibacterium</taxon>
    </lineage>
</organism>
<dbReference type="Pfam" id="PF14031">
    <property type="entry name" value="D-ser_dehydrat"/>
    <property type="match status" value="1"/>
</dbReference>
<dbReference type="AlphaFoldDB" id="A0A1Y5T8Z3"/>